<dbReference type="Proteomes" id="UP000566324">
    <property type="component" value="Unassembled WGS sequence"/>
</dbReference>
<reference evidence="1 2" key="1">
    <citation type="submission" date="2020-08" db="EMBL/GenBank/DDBJ databases">
        <title>Genomic Encyclopedia of Type Strains, Phase IV (KMG-IV): sequencing the most valuable type-strain genomes for metagenomic binning, comparative biology and taxonomic classification.</title>
        <authorList>
            <person name="Goeker M."/>
        </authorList>
    </citation>
    <scope>NUCLEOTIDE SEQUENCE [LARGE SCALE GENOMIC DNA]</scope>
    <source>
        <strain evidence="1 2">DSM 17328</strain>
    </source>
</reference>
<organism evidence="1 2">
    <name type="scientific">Sphingosinicella soli</name>
    <dbReference type="NCBI Taxonomy" id="333708"/>
    <lineage>
        <taxon>Bacteria</taxon>
        <taxon>Pseudomonadati</taxon>
        <taxon>Pseudomonadota</taxon>
        <taxon>Alphaproteobacteria</taxon>
        <taxon>Sphingomonadales</taxon>
        <taxon>Sphingosinicellaceae</taxon>
        <taxon>Sphingosinicella</taxon>
    </lineage>
</organism>
<proteinExistence type="predicted"/>
<dbReference type="EMBL" id="JACHNZ010000005">
    <property type="protein sequence ID" value="MBB4631112.1"/>
    <property type="molecule type" value="Genomic_DNA"/>
</dbReference>
<dbReference type="RefSeq" id="WP_243451673.1">
    <property type="nucleotide sequence ID" value="NZ_JACHNZ010000005.1"/>
</dbReference>
<keyword evidence="2" id="KW-1185">Reference proteome</keyword>
<dbReference type="AlphaFoldDB" id="A0A7W7B185"/>
<evidence type="ECO:0000313" key="2">
    <source>
        <dbReference type="Proteomes" id="UP000566324"/>
    </source>
</evidence>
<comment type="caution">
    <text evidence="1">The sequence shown here is derived from an EMBL/GenBank/DDBJ whole genome shotgun (WGS) entry which is preliminary data.</text>
</comment>
<evidence type="ECO:0000313" key="1">
    <source>
        <dbReference type="EMBL" id="MBB4631112.1"/>
    </source>
</evidence>
<gene>
    <name evidence="1" type="ORF">GGQ98_000719</name>
</gene>
<accession>A0A7W7B185</accession>
<protein>
    <submittedName>
        <fullName evidence="1">Uncharacterized protein</fullName>
    </submittedName>
</protein>
<name>A0A7W7B185_9SPHN</name>
<sequence length="61" mass="6918">MSTFIIDSVNFIIYLEERNPGAIGQLEAARLSLQNLIATARDEILSHSLPQLSLNTRYRDK</sequence>